<proteinExistence type="predicted"/>
<dbReference type="EMBL" id="BAABYW010000002">
    <property type="protein sequence ID" value="GAA6411423.1"/>
    <property type="molecule type" value="Genomic_DNA"/>
</dbReference>
<comment type="caution">
    <text evidence="1">The sequence shown here is derived from an EMBL/GenBank/DDBJ whole genome shotgun (WGS) entry which is preliminary data.</text>
</comment>
<evidence type="ECO:0000313" key="1">
    <source>
        <dbReference type="EMBL" id="GAA6411423.1"/>
    </source>
</evidence>
<evidence type="ECO:0000313" key="2">
    <source>
        <dbReference type="Proteomes" id="UP001600943"/>
    </source>
</evidence>
<gene>
    <name evidence="1" type="ORF">K040078D81_55400</name>
</gene>
<dbReference type="Proteomes" id="UP001600943">
    <property type="component" value="Unassembled WGS sequence"/>
</dbReference>
<sequence length="395" mass="46530">MNTEGKNIGSTETLEERIGIDRTVIAGFRIVYINVAKFMAHDNVELERQGKLLYMLKDGSGFRWLKIKDNYCFGTLVAGTRNTKFMKTDFSRMDVFIQNVGEGNLQNDTVSGYKARLEKILQYVYDEYGILIDSSNIRLNEMEINCTFRLKDEFYKYHRVLRLMMFNLPKNFKKLVEYGRTDEKNVCIKNETFLRGNESVALKIYDKKEQLYQKLGFVTQTDIMRIEIVLKKPAKIKEVFGSNLLDLISDKKINDYYIQQFVKIIENKYRKWQKYNCNYLLEQITYHKKQNSRYWKSNLLRECGNMEQINQIPVLLDIADLLIVVKKIDKNGHFSRDKKELLRQCKHNNVFQQKDADKAEELISKVHSAYKMYTEDVTPGIQMDMTIDGEVLKAV</sequence>
<keyword evidence="2" id="KW-1185">Reference proteome</keyword>
<name>A0ABQ0BIZ8_9FIRM</name>
<organism evidence="1 2">
    <name type="scientific">Blautia hominis</name>
    <dbReference type="NCBI Taxonomy" id="2025493"/>
    <lineage>
        <taxon>Bacteria</taxon>
        <taxon>Bacillati</taxon>
        <taxon>Bacillota</taxon>
        <taxon>Clostridia</taxon>
        <taxon>Lachnospirales</taxon>
        <taxon>Lachnospiraceae</taxon>
        <taxon>Blautia</taxon>
    </lineage>
</organism>
<protein>
    <submittedName>
        <fullName evidence="1">Uncharacterized protein</fullName>
    </submittedName>
</protein>
<accession>A0ABQ0BIZ8</accession>
<reference evidence="1 2" key="1">
    <citation type="submission" date="2024-04" db="EMBL/GenBank/DDBJ databases">
        <title>Defined microbial consortia suppress multidrug-resistant proinflammatory Enterobacteriaceae via ecological control.</title>
        <authorList>
            <person name="Furuichi M."/>
            <person name="Kawaguchi T."/>
            <person name="Pust M."/>
            <person name="Yasuma K."/>
            <person name="Plichta D."/>
            <person name="Hasegawa N."/>
            <person name="Ohya T."/>
            <person name="Bhattarai S."/>
            <person name="Sasajima S."/>
            <person name="Aoto Y."/>
            <person name="Tuganbaev T."/>
            <person name="Yaginuma M."/>
            <person name="Ueda M."/>
            <person name="Okahashi N."/>
            <person name="Amafuji K."/>
            <person name="Kiridooshi Y."/>
            <person name="Sugita K."/>
            <person name="Strazar M."/>
            <person name="Skelly A."/>
            <person name="Suda W."/>
            <person name="Hattori M."/>
            <person name="Nakamoto N."/>
            <person name="Caballero S."/>
            <person name="Norman J."/>
            <person name="Olle B."/>
            <person name="Tanoue T."/>
            <person name="Arita M."/>
            <person name="Bucci V."/>
            <person name="Atarashi K."/>
            <person name="Xavier R."/>
            <person name="Honda K."/>
        </authorList>
    </citation>
    <scope>NUCLEOTIDE SEQUENCE [LARGE SCALE GENOMIC DNA]</scope>
    <source>
        <strain evidence="2">k04-0078-D8-1</strain>
    </source>
</reference>